<dbReference type="EMBL" id="JBICCN010000027">
    <property type="protein sequence ID" value="KAL3101183.1"/>
    <property type="molecule type" value="Genomic_DNA"/>
</dbReference>
<comment type="caution">
    <text evidence="2">The sequence shown here is derived from an EMBL/GenBank/DDBJ whole genome shotgun (WGS) entry which is preliminary data.</text>
</comment>
<gene>
    <name evidence="2" type="ORF">niasHS_001643</name>
</gene>
<evidence type="ECO:0000313" key="3">
    <source>
        <dbReference type="Proteomes" id="UP001620645"/>
    </source>
</evidence>
<feature type="compositionally biased region" description="Basic and acidic residues" evidence="1">
    <location>
        <begin position="1"/>
        <end position="22"/>
    </location>
</feature>
<evidence type="ECO:0000256" key="1">
    <source>
        <dbReference type="SAM" id="MobiDB-lite"/>
    </source>
</evidence>
<dbReference type="Proteomes" id="UP001620645">
    <property type="component" value="Unassembled WGS sequence"/>
</dbReference>
<proteinExistence type="predicted"/>
<sequence length="110" mass="12196">MAKQAKKEKVAREVNERKRKDTASPPGFVRVSFCYLCTTIAPPEAKCPWAVPMAIVRPLPPLKAKCPCPYVPMSRPLSTARQMRANFSPPPPPRHSFANGGAPPLARFER</sequence>
<organism evidence="2 3">
    <name type="scientific">Heterodera schachtii</name>
    <name type="common">Sugarbeet cyst nematode worm</name>
    <name type="synonym">Tylenchus schachtii</name>
    <dbReference type="NCBI Taxonomy" id="97005"/>
    <lineage>
        <taxon>Eukaryota</taxon>
        <taxon>Metazoa</taxon>
        <taxon>Ecdysozoa</taxon>
        <taxon>Nematoda</taxon>
        <taxon>Chromadorea</taxon>
        <taxon>Rhabditida</taxon>
        <taxon>Tylenchina</taxon>
        <taxon>Tylenchomorpha</taxon>
        <taxon>Tylenchoidea</taxon>
        <taxon>Heteroderidae</taxon>
        <taxon>Heteroderinae</taxon>
        <taxon>Heterodera</taxon>
    </lineage>
</organism>
<keyword evidence="3" id="KW-1185">Reference proteome</keyword>
<accession>A0ABD2KEQ2</accession>
<name>A0ABD2KEQ2_HETSC</name>
<protein>
    <submittedName>
        <fullName evidence="2">Uncharacterized protein</fullName>
    </submittedName>
</protein>
<dbReference type="AlphaFoldDB" id="A0ABD2KEQ2"/>
<feature type="region of interest" description="Disordered" evidence="1">
    <location>
        <begin position="1"/>
        <end position="26"/>
    </location>
</feature>
<evidence type="ECO:0000313" key="2">
    <source>
        <dbReference type="EMBL" id="KAL3101183.1"/>
    </source>
</evidence>
<feature type="region of interest" description="Disordered" evidence="1">
    <location>
        <begin position="83"/>
        <end position="110"/>
    </location>
</feature>
<reference evidence="2 3" key="1">
    <citation type="submission" date="2024-10" db="EMBL/GenBank/DDBJ databases">
        <authorList>
            <person name="Kim D."/>
        </authorList>
    </citation>
    <scope>NUCLEOTIDE SEQUENCE [LARGE SCALE GENOMIC DNA]</scope>
    <source>
        <strain evidence="2">Taebaek</strain>
    </source>
</reference>